<gene>
    <name evidence="3" type="ORF">SAMN05216258_110211</name>
</gene>
<dbReference type="Proteomes" id="UP000199377">
    <property type="component" value="Unassembled WGS sequence"/>
</dbReference>
<feature type="domain" description="UspA" evidence="2">
    <location>
        <begin position="3"/>
        <end position="147"/>
    </location>
</feature>
<sequence length="278" mass="29423">MAIKNILVCWTGLPGAEDALRLAALMARRHDAHLTGMLVHGTSRAAAALGPWIPSGAADPLLAAERERRAAIAAAFHELTRELERDRPGKTHYVEIAGEPDAGLIEAARVYDIVVVGRDEADGDSLHLAPHPDLLALRCGRPVLIVPPGCRIERLADRAILAWDGGKAAARALSDAMAILETQAHVSVVTVGDPDAARGSEGRDVVAHLARHGIQADLRRAERGPGGVAAALRAALAEQRSGLLVMGAYEHSRLAEEILGGVTRRILAELDVPVLMAH</sequence>
<keyword evidence="4" id="KW-1185">Reference proteome</keyword>
<dbReference type="InterPro" id="IPR006016">
    <property type="entry name" value="UspA"/>
</dbReference>
<accession>A0A1I3LXE8</accession>
<dbReference type="EMBL" id="FOQH01000010">
    <property type="protein sequence ID" value="SFI89220.1"/>
    <property type="molecule type" value="Genomic_DNA"/>
</dbReference>
<evidence type="ECO:0000259" key="2">
    <source>
        <dbReference type="Pfam" id="PF00582"/>
    </source>
</evidence>
<dbReference type="PANTHER" id="PTHR46268">
    <property type="entry name" value="STRESS RESPONSE PROTEIN NHAX"/>
    <property type="match status" value="1"/>
</dbReference>
<name>A0A1I3LXE8_9RHOB</name>
<evidence type="ECO:0000313" key="4">
    <source>
        <dbReference type="Proteomes" id="UP000199377"/>
    </source>
</evidence>
<dbReference type="PRINTS" id="PR01438">
    <property type="entry name" value="UNVRSLSTRESS"/>
</dbReference>
<dbReference type="PANTHER" id="PTHR46268:SF15">
    <property type="entry name" value="UNIVERSAL STRESS PROTEIN HP_0031"/>
    <property type="match status" value="1"/>
</dbReference>
<dbReference type="Pfam" id="PF00582">
    <property type="entry name" value="Usp"/>
    <property type="match status" value="1"/>
</dbReference>
<dbReference type="AlphaFoldDB" id="A0A1I3LXE8"/>
<dbReference type="InterPro" id="IPR006015">
    <property type="entry name" value="Universal_stress_UspA"/>
</dbReference>
<comment type="similarity">
    <text evidence="1">Belongs to the universal stress protein A family.</text>
</comment>
<organism evidence="3 4">
    <name type="scientific">Albimonas pacifica</name>
    <dbReference type="NCBI Taxonomy" id="1114924"/>
    <lineage>
        <taxon>Bacteria</taxon>
        <taxon>Pseudomonadati</taxon>
        <taxon>Pseudomonadota</taxon>
        <taxon>Alphaproteobacteria</taxon>
        <taxon>Rhodobacterales</taxon>
        <taxon>Paracoccaceae</taxon>
        <taxon>Albimonas</taxon>
    </lineage>
</organism>
<dbReference type="SUPFAM" id="SSF52402">
    <property type="entry name" value="Adenine nucleotide alpha hydrolases-like"/>
    <property type="match status" value="2"/>
</dbReference>
<evidence type="ECO:0000256" key="1">
    <source>
        <dbReference type="ARBA" id="ARBA00008791"/>
    </source>
</evidence>
<evidence type="ECO:0000313" key="3">
    <source>
        <dbReference type="EMBL" id="SFI89220.1"/>
    </source>
</evidence>
<proteinExistence type="inferred from homology"/>
<reference evidence="3 4" key="1">
    <citation type="submission" date="2016-10" db="EMBL/GenBank/DDBJ databases">
        <authorList>
            <person name="de Groot N.N."/>
        </authorList>
    </citation>
    <scope>NUCLEOTIDE SEQUENCE [LARGE SCALE GENOMIC DNA]</scope>
    <source>
        <strain evidence="3 4">CGMCC 1.11030</strain>
    </source>
</reference>
<dbReference type="CDD" id="cd00293">
    <property type="entry name" value="USP-like"/>
    <property type="match status" value="1"/>
</dbReference>
<dbReference type="STRING" id="1114924.SAMN05216258_110211"/>
<dbReference type="Gene3D" id="3.40.50.12370">
    <property type="match status" value="1"/>
</dbReference>
<dbReference type="OrthoDB" id="9804721at2"/>
<dbReference type="RefSeq" id="WP_092863565.1">
    <property type="nucleotide sequence ID" value="NZ_FOQH01000010.1"/>
</dbReference>
<protein>
    <submittedName>
        <fullName evidence="3">Universal stress protein family protein</fullName>
    </submittedName>
</protein>